<accession>A0AAU9JN44</accession>
<reference evidence="2" key="1">
    <citation type="submission" date="2021-09" db="EMBL/GenBank/DDBJ databases">
        <authorList>
            <consortium name="AG Swart"/>
            <person name="Singh M."/>
            <person name="Singh A."/>
            <person name="Seah K."/>
            <person name="Emmerich C."/>
        </authorList>
    </citation>
    <scope>NUCLEOTIDE SEQUENCE</scope>
    <source>
        <strain evidence="2">ATCC30299</strain>
    </source>
</reference>
<dbReference type="Proteomes" id="UP001162131">
    <property type="component" value="Unassembled WGS sequence"/>
</dbReference>
<name>A0AAU9JN44_9CILI</name>
<organism evidence="2 3">
    <name type="scientific">Blepharisma stoltei</name>
    <dbReference type="NCBI Taxonomy" id="1481888"/>
    <lineage>
        <taxon>Eukaryota</taxon>
        <taxon>Sar</taxon>
        <taxon>Alveolata</taxon>
        <taxon>Ciliophora</taxon>
        <taxon>Postciliodesmatophora</taxon>
        <taxon>Heterotrichea</taxon>
        <taxon>Heterotrichida</taxon>
        <taxon>Blepharismidae</taxon>
        <taxon>Blepharisma</taxon>
    </lineage>
</organism>
<comment type="caution">
    <text evidence="2">The sequence shown here is derived from an EMBL/GenBank/DDBJ whole genome shotgun (WGS) entry which is preliminary data.</text>
</comment>
<proteinExistence type="predicted"/>
<dbReference type="AlphaFoldDB" id="A0AAU9JN44"/>
<keyword evidence="1" id="KW-1133">Transmembrane helix</keyword>
<sequence>MDSSSNSDNEKFLNRFRKPYERVLCLTLYTAVIIIAIIDIVIGTMGFSTMITLSSAKQCSQYTLYLEMQALVNMQPFLSRYQD</sequence>
<feature type="transmembrane region" description="Helical" evidence="1">
    <location>
        <begin position="23"/>
        <end position="47"/>
    </location>
</feature>
<keyword evidence="1" id="KW-0472">Membrane</keyword>
<evidence type="ECO:0000256" key="1">
    <source>
        <dbReference type="SAM" id="Phobius"/>
    </source>
</evidence>
<keyword evidence="1" id="KW-0812">Transmembrane</keyword>
<keyword evidence="3" id="KW-1185">Reference proteome</keyword>
<protein>
    <submittedName>
        <fullName evidence="2">Uncharacterized protein</fullName>
    </submittedName>
</protein>
<evidence type="ECO:0000313" key="2">
    <source>
        <dbReference type="EMBL" id="CAG9326524.1"/>
    </source>
</evidence>
<evidence type="ECO:0000313" key="3">
    <source>
        <dbReference type="Proteomes" id="UP001162131"/>
    </source>
</evidence>
<dbReference type="EMBL" id="CAJZBQ010000040">
    <property type="protein sequence ID" value="CAG9326524.1"/>
    <property type="molecule type" value="Genomic_DNA"/>
</dbReference>
<gene>
    <name evidence="2" type="ORF">BSTOLATCC_MIC40949</name>
</gene>